<dbReference type="Pfam" id="PF05050">
    <property type="entry name" value="Methyltransf_21"/>
    <property type="match status" value="1"/>
</dbReference>
<dbReference type="NCBIfam" id="TIGR01444">
    <property type="entry name" value="fkbM_fam"/>
    <property type="match status" value="1"/>
</dbReference>
<dbReference type="PANTHER" id="PTHR34203:SF15">
    <property type="entry name" value="SLL1173 PROTEIN"/>
    <property type="match status" value="1"/>
</dbReference>
<accession>A0ABY2M0A0</accession>
<dbReference type="Proteomes" id="UP000298200">
    <property type="component" value="Unassembled WGS sequence"/>
</dbReference>
<name>A0ABY2M0A0_9LEPT</name>
<comment type="caution">
    <text evidence="2">The sequence shown here is derived from an EMBL/GenBank/DDBJ whole genome shotgun (WGS) entry which is preliminary data.</text>
</comment>
<protein>
    <submittedName>
        <fullName evidence="2">FkbM family methyltransferase</fullName>
    </submittedName>
</protein>
<sequence length="244" mass="28250">MFTKLILFVFRLFNRLYSLGFIRTYLFFYDKYKYISDFDDINRLKKKITEGSVVIDAGANVGFYTRLLSKFVGKSGLVIAFEPNLKNFEVLKKRTNTLNNVKIVNAALSEKSGKIDLYISEDLNVDHQTYDSGENRRKVQIDCFSLDDYCEKKGISKVSFIKMDLQGYDAIALRGMRKTIKENPNIAICCEFWPYGMKKAGVDPKVMLADIERLGLNLKYDYSGCQDYQYYITLWLESVARSSQ</sequence>
<keyword evidence="2" id="KW-0489">Methyltransferase</keyword>
<dbReference type="InterPro" id="IPR052514">
    <property type="entry name" value="SAM-dependent_MTase"/>
</dbReference>
<dbReference type="Gene3D" id="3.40.50.150">
    <property type="entry name" value="Vaccinia Virus protein VP39"/>
    <property type="match status" value="1"/>
</dbReference>
<dbReference type="InterPro" id="IPR029063">
    <property type="entry name" value="SAM-dependent_MTases_sf"/>
</dbReference>
<evidence type="ECO:0000313" key="2">
    <source>
        <dbReference type="EMBL" id="TGL16976.1"/>
    </source>
</evidence>
<reference evidence="3" key="1">
    <citation type="journal article" date="2019" name="PLoS Negl. Trop. Dis.">
        <title>Revisiting the worldwide diversity of Leptospira species in the environment.</title>
        <authorList>
            <person name="Vincent A.T."/>
            <person name="Schiettekatte O."/>
            <person name="Bourhy P."/>
            <person name="Veyrier F.J."/>
            <person name="Picardeau M."/>
        </authorList>
    </citation>
    <scope>NUCLEOTIDE SEQUENCE [LARGE SCALE GENOMIC DNA]</scope>
    <source>
        <strain evidence="3">201800272</strain>
    </source>
</reference>
<keyword evidence="2" id="KW-0808">Transferase</keyword>
<keyword evidence="3" id="KW-1185">Reference proteome</keyword>
<evidence type="ECO:0000313" key="3">
    <source>
        <dbReference type="Proteomes" id="UP000298200"/>
    </source>
</evidence>
<organism evidence="2 3">
    <name type="scientific">Leptospira yanagawae</name>
    <dbReference type="NCBI Taxonomy" id="293069"/>
    <lineage>
        <taxon>Bacteria</taxon>
        <taxon>Pseudomonadati</taxon>
        <taxon>Spirochaetota</taxon>
        <taxon>Spirochaetia</taxon>
        <taxon>Leptospirales</taxon>
        <taxon>Leptospiraceae</taxon>
        <taxon>Leptospira</taxon>
    </lineage>
</organism>
<dbReference type="GO" id="GO:0008168">
    <property type="term" value="F:methyltransferase activity"/>
    <property type="evidence" value="ECO:0007669"/>
    <property type="project" value="UniProtKB-KW"/>
</dbReference>
<proteinExistence type="predicted"/>
<dbReference type="EMBL" id="RQFU01000026">
    <property type="protein sequence ID" value="TGL16976.1"/>
    <property type="molecule type" value="Genomic_DNA"/>
</dbReference>
<dbReference type="PANTHER" id="PTHR34203">
    <property type="entry name" value="METHYLTRANSFERASE, FKBM FAMILY PROTEIN"/>
    <property type="match status" value="1"/>
</dbReference>
<dbReference type="SUPFAM" id="SSF53335">
    <property type="entry name" value="S-adenosyl-L-methionine-dependent methyltransferases"/>
    <property type="match status" value="1"/>
</dbReference>
<dbReference type="GO" id="GO:0032259">
    <property type="term" value="P:methylation"/>
    <property type="evidence" value="ECO:0007669"/>
    <property type="project" value="UniProtKB-KW"/>
</dbReference>
<evidence type="ECO:0000259" key="1">
    <source>
        <dbReference type="Pfam" id="PF05050"/>
    </source>
</evidence>
<feature type="domain" description="Methyltransferase FkbM" evidence="1">
    <location>
        <begin position="56"/>
        <end position="191"/>
    </location>
</feature>
<dbReference type="InterPro" id="IPR006342">
    <property type="entry name" value="FkbM_mtfrase"/>
</dbReference>
<gene>
    <name evidence="2" type="ORF">EHQ46_17255</name>
</gene>